<proteinExistence type="predicted"/>
<dbReference type="EMBL" id="JYDH01000035">
    <property type="protein sequence ID" value="KRY37267.1"/>
    <property type="molecule type" value="Genomic_DNA"/>
</dbReference>
<protein>
    <submittedName>
        <fullName evidence="1">Uncharacterized protein</fullName>
    </submittedName>
</protein>
<dbReference type="Proteomes" id="UP000054776">
    <property type="component" value="Unassembled WGS sequence"/>
</dbReference>
<comment type="caution">
    <text evidence="1">The sequence shown here is derived from an EMBL/GenBank/DDBJ whole genome shotgun (WGS) entry which is preliminary data.</text>
</comment>
<gene>
    <name evidence="1" type="ORF">T01_2327</name>
</gene>
<accession>A0A0V1BL49</accession>
<dbReference type="InParanoid" id="A0A0V1BL49"/>
<organism evidence="1 2">
    <name type="scientific">Trichinella spiralis</name>
    <name type="common">Trichina worm</name>
    <dbReference type="NCBI Taxonomy" id="6334"/>
    <lineage>
        <taxon>Eukaryota</taxon>
        <taxon>Metazoa</taxon>
        <taxon>Ecdysozoa</taxon>
        <taxon>Nematoda</taxon>
        <taxon>Enoplea</taxon>
        <taxon>Dorylaimia</taxon>
        <taxon>Trichinellida</taxon>
        <taxon>Trichinellidae</taxon>
        <taxon>Trichinella</taxon>
    </lineage>
</organism>
<sequence>MYIGCRAVLISRDAPIVTTRRVGLADLPLGPRQFVRCRSVIVPLRSLSLVFLSTFSERASTRTTCLHIGHRSRSEKIEDSIYDLHMSHIPAVDLFKLHC</sequence>
<reference evidence="1 2" key="1">
    <citation type="submission" date="2015-01" db="EMBL/GenBank/DDBJ databases">
        <title>Evolution of Trichinella species and genotypes.</title>
        <authorList>
            <person name="Korhonen P.K."/>
            <person name="Edoardo P."/>
            <person name="Giuseppe L.R."/>
            <person name="Gasser R.B."/>
        </authorList>
    </citation>
    <scope>NUCLEOTIDE SEQUENCE [LARGE SCALE GENOMIC DNA]</scope>
    <source>
        <strain evidence="1">ISS3</strain>
    </source>
</reference>
<keyword evidence="2" id="KW-1185">Reference proteome</keyword>
<evidence type="ECO:0000313" key="1">
    <source>
        <dbReference type="EMBL" id="KRY37267.1"/>
    </source>
</evidence>
<name>A0A0V1BL49_TRISP</name>
<dbReference type="AlphaFoldDB" id="A0A0V1BL49"/>
<evidence type="ECO:0000313" key="2">
    <source>
        <dbReference type="Proteomes" id="UP000054776"/>
    </source>
</evidence>